<evidence type="ECO:0000313" key="7">
    <source>
        <dbReference type="Proteomes" id="UP000824116"/>
    </source>
</evidence>
<dbReference type="SUPFAM" id="SSF53822">
    <property type="entry name" value="Periplasmic binding protein-like I"/>
    <property type="match status" value="1"/>
</dbReference>
<keyword evidence="4" id="KW-0732">Signal</keyword>
<dbReference type="GO" id="GO:0030288">
    <property type="term" value="C:outer membrane-bounded periplasmic space"/>
    <property type="evidence" value="ECO:0007669"/>
    <property type="project" value="TreeGrafter"/>
</dbReference>
<dbReference type="InterPro" id="IPR028082">
    <property type="entry name" value="Peripla_BP_I"/>
</dbReference>
<organism evidence="6 7">
    <name type="scientific">Candidatus Mediterraneibacter stercoravium</name>
    <dbReference type="NCBI Taxonomy" id="2838685"/>
    <lineage>
        <taxon>Bacteria</taxon>
        <taxon>Bacillati</taxon>
        <taxon>Bacillota</taxon>
        <taxon>Clostridia</taxon>
        <taxon>Lachnospirales</taxon>
        <taxon>Lachnospiraceae</taxon>
        <taxon>Mediterraneibacter</taxon>
    </lineage>
</organism>
<comment type="similarity">
    <text evidence="2">Belongs to the bacterial solute-binding protein 2 family.</text>
</comment>
<evidence type="ECO:0000256" key="4">
    <source>
        <dbReference type="SAM" id="SignalP"/>
    </source>
</evidence>
<evidence type="ECO:0000256" key="2">
    <source>
        <dbReference type="ARBA" id="ARBA00007639"/>
    </source>
</evidence>
<comment type="subcellular location">
    <subcellularLocation>
        <location evidence="1">Cell envelope</location>
    </subcellularLocation>
</comment>
<feature type="domain" description="Periplasmic binding protein" evidence="5">
    <location>
        <begin position="304"/>
        <end position="386"/>
    </location>
</feature>
<dbReference type="Gene3D" id="3.40.50.2300">
    <property type="match status" value="2"/>
</dbReference>
<reference evidence="6" key="2">
    <citation type="submission" date="2021-04" db="EMBL/GenBank/DDBJ databases">
        <authorList>
            <person name="Gilroy R."/>
        </authorList>
    </citation>
    <scope>NUCLEOTIDE SEQUENCE</scope>
    <source>
        <strain evidence="6">CHK196-3914</strain>
    </source>
</reference>
<evidence type="ECO:0000313" key="6">
    <source>
        <dbReference type="EMBL" id="HIZ73901.1"/>
    </source>
</evidence>
<dbReference type="Proteomes" id="UP000824116">
    <property type="component" value="Unassembled WGS sequence"/>
</dbReference>
<dbReference type="PANTHER" id="PTHR30036">
    <property type="entry name" value="D-XYLOSE-BINDING PERIPLASMIC PROTEIN"/>
    <property type="match status" value="1"/>
</dbReference>
<evidence type="ECO:0000256" key="1">
    <source>
        <dbReference type="ARBA" id="ARBA00004196"/>
    </source>
</evidence>
<dbReference type="InterPro" id="IPR025997">
    <property type="entry name" value="SBP_2_dom"/>
</dbReference>
<feature type="signal peptide" evidence="4">
    <location>
        <begin position="1"/>
        <end position="21"/>
    </location>
</feature>
<proteinExistence type="inferred from homology"/>
<name>A0A9D2G837_9FIRM</name>
<dbReference type="GO" id="GO:0030246">
    <property type="term" value="F:carbohydrate binding"/>
    <property type="evidence" value="ECO:0007669"/>
    <property type="project" value="TreeGrafter"/>
</dbReference>
<gene>
    <name evidence="6" type="ORF">H9723_01470</name>
</gene>
<comment type="caution">
    <text evidence="6">The sequence shown here is derived from an EMBL/GenBank/DDBJ whole genome shotgun (WGS) entry which is preliminary data.</text>
</comment>
<evidence type="ECO:0000256" key="3">
    <source>
        <dbReference type="SAM" id="MobiDB-lite"/>
    </source>
</evidence>
<dbReference type="PROSITE" id="PS51257">
    <property type="entry name" value="PROKAR_LIPOPROTEIN"/>
    <property type="match status" value="1"/>
</dbReference>
<feature type="region of interest" description="Disordered" evidence="3">
    <location>
        <begin position="258"/>
        <end position="294"/>
    </location>
</feature>
<evidence type="ECO:0000259" key="5">
    <source>
        <dbReference type="Pfam" id="PF13407"/>
    </source>
</evidence>
<feature type="chain" id="PRO_5039280603" evidence="4">
    <location>
        <begin position="22"/>
        <end position="420"/>
    </location>
</feature>
<protein>
    <submittedName>
        <fullName evidence="6">Substrate-binding domain-containing protein</fullName>
    </submittedName>
</protein>
<dbReference type="PANTHER" id="PTHR30036:SF7">
    <property type="entry name" value="ABC TRANSPORTER PERIPLASMIC-BINDING PROTEIN YPHF"/>
    <property type="match status" value="1"/>
</dbReference>
<dbReference type="InterPro" id="IPR050555">
    <property type="entry name" value="Bact_Solute-Bind_Prot2"/>
</dbReference>
<dbReference type="Pfam" id="PF13407">
    <property type="entry name" value="Peripla_BP_4"/>
    <property type="match status" value="2"/>
</dbReference>
<dbReference type="AlphaFoldDB" id="A0A9D2G837"/>
<accession>A0A9D2G837</accession>
<feature type="domain" description="Periplasmic binding protein" evidence="5">
    <location>
        <begin position="67"/>
        <end position="253"/>
    </location>
</feature>
<reference evidence="6" key="1">
    <citation type="journal article" date="2021" name="PeerJ">
        <title>Extensive microbial diversity within the chicken gut microbiome revealed by metagenomics and culture.</title>
        <authorList>
            <person name="Gilroy R."/>
            <person name="Ravi A."/>
            <person name="Getino M."/>
            <person name="Pursley I."/>
            <person name="Horton D.L."/>
            <person name="Alikhan N.F."/>
            <person name="Baker D."/>
            <person name="Gharbi K."/>
            <person name="Hall N."/>
            <person name="Watson M."/>
            <person name="Adriaenssens E.M."/>
            <person name="Foster-Nyarko E."/>
            <person name="Jarju S."/>
            <person name="Secka A."/>
            <person name="Antonio M."/>
            <person name="Oren A."/>
            <person name="Chaudhuri R.R."/>
            <person name="La Ragione R."/>
            <person name="Hildebrand F."/>
            <person name="Pallen M.J."/>
        </authorList>
    </citation>
    <scope>NUCLEOTIDE SEQUENCE</scope>
    <source>
        <strain evidence="6">CHK196-3914</strain>
    </source>
</reference>
<sequence>MRKKSVSIISVGICTAVILCACSSGEDENVFTGETTEKLPYQENLDAISPAAYSEAGGLDLEPGTYISVIGKEENASYWKQIREGVEQAGEDLNEALGYTGEDQIRVLFNAPADGEDIDEQVNILDEELARYPDVVAIASIDESASAVQFDLATENGIPIVAFDSGNSYKGIQCTCRTDNTKAAAEGAAHLCEAVEDSGEVALIVQDSVSENGKEREAGFREEITSGHPNVTIVETIYMDQLDGLKRQAAAEQLNVTLETEEETNDQESQTAADPEAENKDAEEDPAADEKMEEVTAAAEAMSDEEAVAYYLGKHPELKGCFGTNEAATQLCVSALASMDRIEDVTVMGFDAGKDQLDSLENGDVDGLIVQNPFGIGYASVIAAARTVLEIGNEADVNTGYIWADRGNMEEETVQAMLYE</sequence>
<dbReference type="EMBL" id="DXAY01000033">
    <property type="protein sequence ID" value="HIZ73901.1"/>
    <property type="molecule type" value="Genomic_DNA"/>
</dbReference>